<dbReference type="Proteomes" id="UP000487882">
    <property type="component" value="Unassembled WGS sequence"/>
</dbReference>
<organism evidence="1 2">
    <name type="scientific">Bifidobacterium canis</name>
    <dbReference type="NCBI Taxonomy" id="2610880"/>
    <lineage>
        <taxon>Bacteria</taxon>
        <taxon>Bacillati</taxon>
        <taxon>Actinomycetota</taxon>
        <taxon>Actinomycetes</taxon>
        <taxon>Bifidobacteriales</taxon>
        <taxon>Bifidobacteriaceae</taxon>
        <taxon>Bifidobacterium</taxon>
    </lineage>
</organism>
<protein>
    <submittedName>
        <fullName evidence="1">Uncharacterized protein</fullName>
    </submittedName>
</protein>
<accession>A0A7K1J7S0</accession>
<evidence type="ECO:0000313" key="1">
    <source>
        <dbReference type="EMBL" id="MUH60490.1"/>
    </source>
</evidence>
<dbReference type="AlphaFoldDB" id="A0A7K1J7S0"/>
<keyword evidence="2" id="KW-1185">Reference proteome</keyword>
<name>A0A7K1J7S0_9BIFI</name>
<dbReference type="EMBL" id="WNLP01000012">
    <property type="protein sequence ID" value="MUH60490.1"/>
    <property type="molecule type" value="Genomic_DNA"/>
</dbReference>
<reference evidence="1 2" key="1">
    <citation type="submission" date="2019-09" db="EMBL/GenBank/DDBJ databases">
        <title>Bifidobacterium canis sp. nov., isolated from the digestive tract of German Shepherd dog puppy.</title>
        <authorList>
            <person name="Bunesova V."/>
        </authorList>
    </citation>
    <scope>NUCLEOTIDE SEQUENCE [LARGE SCALE GENOMIC DNA]</scope>
    <source>
        <strain evidence="1 2">GSD1FS</strain>
    </source>
</reference>
<comment type="caution">
    <text evidence="1">The sequence shown here is derived from an EMBL/GenBank/DDBJ whole genome shotgun (WGS) entry which is preliminary data.</text>
</comment>
<gene>
    <name evidence="1" type="ORF">GSD1FS_1863</name>
</gene>
<proteinExistence type="predicted"/>
<sequence length="54" mass="5932">MRTGSKPNSQQVRTATDSKLATVHNITLPCNIPHNHNFAQPFGRIGEIPTSPHI</sequence>
<evidence type="ECO:0000313" key="2">
    <source>
        <dbReference type="Proteomes" id="UP000487882"/>
    </source>
</evidence>